<dbReference type="EMBL" id="UZAK01002812">
    <property type="protein sequence ID" value="VDO76808.1"/>
    <property type="molecule type" value="Genomic_DNA"/>
</dbReference>
<dbReference type="STRING" id="6186.A0A183JJ84"/>
<organism evidence="3">
    <name type="scientific">Schistosoma curassoni</name>
    <dbReference type="NCBI Taxonomy" id="6186"/>
    <lineage>
        <taxon>Eukaryota</taxon>
        <taxon>Metazoa</taxon>
        <taxon>Spiralia</taxon>
        <taxon>Lophotrochozoa</taxon>
        <taxon>Platyhelminthes</taxon>
        <taxon>Trematoda</taxon>
        <taxon>Digenea</taxon>
        <taxon>Strigeidida</taxon>
        <taxon>Schistosomatoidea</taxon>
        <taxon>Schistosomatidae</taxon>
        <taxon>Schistosoma</taxon>
    </lineage>
</organism>
<proteinExistence type="predicted"/>
<evidence type="ECO:0000313" key="2">
    <source>
        <dbReference type="Proteomes" id="UP000279833"/>
    </source>
</evidence>
<name>A0A183JJ84_9TREM</name>
<evidence type="ECO:0000313" key="1">
    <source>
        <dbReference type="EMBL" id="VDO76808.1"/>
    </source>
</evidence>
<gene>
    <name evidence="1" type="ORF">SCUD_LOCUS2760</name>
</gene>
<sequence>MSSVGGGGGGGIDNLDVIGKSQAQIVAILRIKPVGSIVHLLVRRQVHQCQLNTNNCLTCHFLLNSTYQCPNLLNTPMNQITNHLTCEKLSNWVDTRKCSSPPLQMTLYYDGLTNLERVYHPNYPNTIKLKTNINKNNDKINPINSLTDTSYIADSIYGGVIVKCVIEGGAAHKVSSPSTSPPPFFSLFTNGFYYYLYYINIR</sequence>
<keyword evidence="2" id="KW-1185">Reference proteome</keyword>
<accession>A0A183JJ84</accession>
<protein>
    <submittedName>
        <fullName evidence="1 3">Uncharacterized protein</fullName>
    </submittedName>
</protein>
<reference evidence="3" key="1">
    <citation type="submission" date="2016-06" db="UniProtKB">
        <authorList>
            <consortium name="WormBaseParasite"/>
        </authorList>
    </citation>
    <scope>IDENTIFICATION</scope>
</reference>
<dbReference type="AlphaFoldDB" id="A0A183JJ84"/>
<evidence type="ECO:0000313" key="3">
    <source>
        <dbReference type="WBParaSite" id="SCUD_0000275901-mRNA-1"/>
    </source>
</evidence>
<reference evidence="1 2" key="2">
    <citation type="submission" date="2018-11" db="EMBL/GenBank/DDBJ databases">
        <authorList>
            <consortium name="Pathogen Informatics"/>
        </authorList>
    </citation>
    <scope>NUCLEOTIDE SEQUENCE [LARGE SCALE GENOMIC DNA]</scope>
    <source>
        <strain evidence="1">Dakar</strain>
        <strain evidence="2">Dakar, Senegal</strain>
    </source>
</reference>
<dbReference type="WBParaSite" id="SCUD_0000275901-mRNA-1">
    <property type="protein sequence ID" value="SCUD_0000275901-mRNA-1"/>
    <property type="gene ID" value="SCUD_0000275901"/>
</dbReference>
<dbReference type="Proteomes" id="UP000279833">
    <property type="component" value="Unassembled WGS sequence"/>
</dbReference>